<organism evidence="7 8">
    <name type="scientific">Trypanosoma conorhini</name>
    <dbReference type="NCBI Taxonomy" id="83891"/>
    <lineage>
        <taxon>Eukaryota</taxon>
        <taxon>Discoba</taxon>
        <taxon>Euglenozoa</taxon>
        <taxon>Kinetoplastea</taxon>
        <taxon>Metakinetoplastina</taxon>
        <taxon>Trypanosomatida</taxon>
        <taxon>Trypanosomatidae</taxon>
        <taxon>Trypanosoma</taxon>
    </lineage>
</organism>
<dbReference type="GO" id="GO:0016020">
    <property type="term" value="C:membrane"/>
    <property type="evidence" value="ECO:0007669"/>
    <property type="project" value="UniProtKB-SubCell"/>
</dbReference>
<keyword evidence="3 6" id="KW-0812">Transmembrane</keyword>
<dbReference type="PROSITE" id="PS51257">
    <property type="entry name" value="PROKAR_LIPOPROTEIN"/>
    <property type="match status" value="1"/>
</dbReference>
<evidence type="ECO:0000313" key="8">
    <source>
        <dbReference type="Proteomes" id="UP000284403"/>
    </source>
</evidence>
<feature type="transmembrane region" description="Helical" evidence="6">
    <location>
        <begin position="107"/>
        <end position="130"/>
    </location>
</feature>
<comment type="caution">
    <text evidence="7">The sequence shown here is derived from an EMBL/GenBank/DDBJ whole genome shotgun (WGS) entry which is preliminary data.</text>
</comment>
<protein>
    <recommendedName>
        <fullName evidence="9">Transmembrane protein</fullName>
    </recommendedName>
</protein>
<evidence type="ECO:0000313" key="7">
    <source>
        <dbReference type="EMBL" id="RNF20660.1"/>
    </source>
</evidence>
<evidence type="ECO:0000256" key="5">
    <source>
        <dbReference type="ARBA" id="ARBA00023136"/>
    </source>
</evidence>
<comment type="subcellular location">
    <subcellularLocation>
        <location evidence="1">Membrane</location>
        <topology evidence="1">Multi-pass membrane protein</topology>
    </subcellularLocation>
</comment>
<dbReference type="PANTHER" id="PTHR13180">
    <property type="entry name" value="SMALL MEMBRANE PROTEIN-RELATED"/>
    <property type="match status" value="1"/>
</dbReference>
<proteinExistence type="inferred from homology"/>
<name>A0A3R7S3Q0_9TRYP</name>
<keyword evidence="5 6" id="KW-0472">Membrane</keyword>
<evidence type="ECO:0008006" key="9">
    <source>
        <dbReference type="Google" id="ProtNLM"/>
    </source>
</evidence>
<dbReference type="OrthoDB" id="268928at2759"/>
<sequence>MRRVLFFSAGALFSLSCFAFADGFITAKRIGVPYNFLMWLPAIMIISGMLLLRITDAKAVIDADASFEEIGVPREKVLFFLGALLTFGGFAVSLWKAIDPYSNASVAWPGVFLVAQSVLLALCSGFLFFVRLQTEEEWV</sequence>
<evidence type="ECO:0000256" key="4">
    <source>
        <dbReference type="ARBA" id="ARBA00022989"/>
    </source>
</evidence>
<keyword evidence="8" id="KW-1185">Reference proteome</keyword>
<evidence type="ECO:0000256" key="6">
    <source>
        <dbReference type="SAM" id="Phobius"/>
    </source>
</evidence>
<dbReference type="RefSeq" id="XP_029229273.1">
    <property type="nucleotide sequence ID" value="XM_029370595.1"/>
</dbReference>
<reference evidence="7 8" key="1">
    <citation type="journal article" date="2018" name="BMC Genomics">
        <title>Genomic comparison of Trypanosoma conorhini and Trypanosoma rangeli to Trypanosoma cruzi strains of high and low virulence.</title>
        <authorList>
            <person name="Bradwell K.R."/>
            <person name="Koparde V.N."/>
            <person name="Matveyev A.V."/>
            <person name="Serrano M.G."/>
            <person name="Alves J.M."/>
            <person name="Parikh H."/>
            <person name="Huang B."/>
            <person name="Lee V."/>
            <person name="Espinosa-Alvarez O."/>
            <person name="Ortiz P.A."/>
            <person name="Costa-Martins A.G."/>
            <person name="Teixeira M.M."/>
            <person name="Buck G.A."/>
        </authorList>
    </citation>
    <scope>NUCLEOTIDE SEQUENCE [LARGE SCALE GENOMIC DNA]</scope>
    <source>
        <strain evidence="7 8">025E</strain>
    </source>
</reference>
<accession>A0A3R7S3Q0</accession>
<dbReference type="Pfam" id="PF05255">
    <property type="entry name" value="UPF0220"/>
    <property type="match status" value="1"/>
</dbReference>
<comment type="similarity">
    <text evidence="2">Belongs to the UPF0220 family.</text>
</comment>
<gene>
    <name evidence="7" type="ORF">Tco025E_03677</name>
</gene>
<dbReference type="EMBL" id="MKKU01000174">
    <property type="protein sequence ID" value="RNF20660.1"/>
    <property type="molecule type" value="Genomic_DNA"/>
</dbReference>
<evidence type="ECO:0000256" key="1">
    <source>
        <dbReference type="ARBA" id="ARBA00004141"/>
    </source>
</evidence>
<feature type="transmembrane region" description="Helical" evidence="6">
    <location>
        <begin position="77"/>
        <end position="95"/>
    </location>
</feature>
<dbReference type="InterPro" id="IPR007919">
    <property type="entry name" value="UPF0220"/>
</dbReference>
<dbReference type="GeneID" id="40317288"/>
<dbReference type="Proteomes" id="UP000284403">
    <property type="component" value="Unassembled WGS sequence"/>
</dbReference>
<evidence type="ECO:0000256" key="2">
    <source>
        <dbReference type="ARBA" id="ARBA00005335"/>
    </source>
</evidence>
<dbReference type="AlphaFoldDB" id="A0A3R7S3Q0"/>
<evidence type="ECO:0000256" key="3">
    <source>
        <dbReference type="ARBA" id="ARBA00022692"/>
    </source>
</evidence>
<keyword evidence="4 6" id="KW-1133">Transmembrane helix</keyword>
<feature type="transmembrane region" description="Helical" evidence="6">
    <location>
        <begin position="37"/>
        <end position="56"/>
    </location>
</feature>